<evidence type="ECO:0000313" key="3">
    <source>
        <dbReference type="Proteomes" id="UP000222542"/>
    </source>
</evidence>
<gene>
    <name evidence="2" type="ORF">T459_29767</name>
</gene>
<dbReference type="Gramene" id="PHT65342">
    <property type="protein sequence ID" value="PHT65342"/>
    <property type="gene ID" value="T459_29767"/>
</dbReference>
<comment type="caution">
    <text evidence="2">The sequence shown here is derived from an EMBL/GenBank/DDBJ whole genome shotgun (WGS) entry which is preliminary data.</text>
</comment>
<dbReference type="InterPro" id="IPR008811">
    <property type="entry name" value="Glycosyl_hydrolases_36"/>
</dbReference>
<keyword evidence="1" id="KW-0119">Carbohydrate metabolism</keyword>
<evidence type="ECO:0000256" key="1">
    <source>
        <dbReference type="ARBA" id="ARBA00023277"/>
    </source>
</evidence>
<organism evidence="2 3">
    <name type="scientific">Capsicum annuum</name>
    <name type="common">Capsicum pepper</name>
    <dbReference type="NCBI Taxonomy" id="4072"/>
    <lineage>
        <taxon>Eukaryota</taxon>
        <taxon>Viridiplantae</taxon>
        <taxon>Streptophyta</taxon>
        <taxon>Embryophyta</taxon>
        <taxon>Tracheophyta</taxon>
        <taxon>Spermatophyta</taxon>
        <taxon>Magnoliopsida</taxon>
        <taxon>eudicotyledons</taxon>
        <taxon>Gunneridae</taxon>
        <taxon>Pentapetalae</taxon>
        <taxon>asterids</taxon>
        <taxon>lamiids</taxon>
        <taxon>Solanales</taxon>
        <taxon>Solanaceae</taxon>
        <taxon>Solanoideae</taxon>
        <taxon>Capsiceae</taxon>
        <taxon>Capsicum</taxon>
    </lineage>
</organism>
<dbReference type="EMBL" id="AYRZ02000012">
    <property type="protein sequence ID" value="PHT65342.1"/>
    <property type="molecule type" value="Genomic_DNA"/>
</dbReference>
<name>A0A2G2Y6K3_CAPAN</name>
<evidence type="ECO:0000313" key="2">
    <source>
        <dbReference type="EMBL" id="PHT65342.1"/>
    </source>
</evidence>
<proteinExistence type="predicted"/>
<dbReference type="Proteomes" id="UP000222542">
    <property type="component" value="Unassembled WGS sequence"/>
</dbReference>
<accession>A0A2G2Y6K3</accession>
<dbReference type="PANTHER" id="PTHR31268">
    <property type="match status" value="1"/>
</dbReference>
<sequence length="149" mass="16998">MPMWRTNGIILTALIHVGPVEFLYYSLHRTLHHHFHCSKRSAAARASEDFMPRDPTHQTLHIASVAFNSLLMGRLWFQIETCSSMNAPVMFELEGETDLLEALLEGMDTPYVDAVEKFEVKKLETKNDEVIEMEMLLGEVFDAVLLGTM</sequence>
<reference evidence="2 3" key="1">
    <citation type="journal article" date="2014" name="Nat. Genet.">
        <title>Genome sequence of the hot pepper provides insights into the evolution of pungency in Capsicum species.</title>
        <authorList>
            <person name="Kim S."/>
            <person name="Park M."/>
            <person name="Yeom S.I."/>
            <person name="Kim Y.M."/>
            <person name="Lee J.M."/>
            <person name="Lee H.A."/>
            <person name="Seo E."/>
            <person name="Choi J."/>
            <person name="Cheong K."/>
            <person name="Kim K.T."/>
            <person name="Jung K."/>
            <person name="Lee G.W."/>
            <person name="Oh S.K."/>
            <person name="Bae C."/>
            <person name="Kim S.B."/>
            <person name="Lee H.Y."/>
            <person name="Kim S.Y."/>
            <person name="Kim M.S."/>
            <person name="Kang B.C."/>
            <person name="Jo Y.D."/>
            <person name="Yang H.B."/>
            <person name="Jeong H.J."/>
            <person name="Kang W.H."/>
            <person name="Kwon J.K."/>
            <person name="Shin C."/>
            <person name="Lim J.Y."/>
            <person name="Park J.H."/>
            <person name="Huh J.H."/>
            <person name="Kim J.S."/>
            <person name="Kim B.D."/>
            <person name="Cohen O."/>
            <person name="Paran I."/>
            <person name="Suh M.C."/>
            <person name="Lee S.B."/>
            <person name="Kim Y.K."/>
            <person name="Shin Y."/>
            <person name="Noh S.J."/>
            <person name="Park J."/>
            <person name="Seo Y.S."/>
            <person name="Kwon S.Y."/>
            <person name="Kim H.A."/>
            <person name="Park J.M."/>
            <person name="Kim H.J."/>
            <person name="Choi S.B."/>
            <person name="Bosland P.W."/>
            <person name="Reeves G."/>
            <person name="Jo S.H."/>
            <person name="Lee B.W."/>
            <person name="Cho H.T."/>
            <person name="Choi H.S."/>
            <person name="Lee M.S."/>
            <person name="Yu Y."/>
            <person name="Do Choi Y."/>
            <person name="Park B.S."/>
            <person name="van Deynze A."/>
            <person name="Ashrafi H."/>
            <person name="Hill T."/>
            <person name="Kim W.T."/>
            <person name="Pai H.S."/>
            <person name="Ahn H.K."/>
            <person name="Yeam I."/>
            <person name="Giovannoni J.J."/>
            <person name="Rose J.K."/>
            <person name="Sorensen I."/>
            <person name="Lee S.J."/>
            <person name="Kim R.W."/>
            <person name="Choi I.Y."/>
            <person name="Choi B.S."/>
            <person name="Lim J.S."/>
            <person name="Lee Y.H."/>
            <person name="Choi D."/>
        </authorList>
    </citation>
    <scope>NUCLEOTIDE SEQUENCE [LARGE SCALE GENOMIC DNA]</scope>
    <source>
        <strain evidence="3">cv. CM334</strain>
    </source>
</reference>
<keyword evidence="3" id="KW-1185">Reference proteome</keyword>
<dbReference type="STRING" id="4072.A0A2G2Y6K3"/>
<dbReference type="PANTHER" id="PTHR31268:SF10">
    <property type="entry name" value="GALACTINOL--SUCROSE GALACTOSYLTRANSFERASE"/>
    <property type="match status" value="1"/>
</dbReference>
<protein>
    <submittedName>
        <fullName evidence="2">Uncharacterized protein</fullName>
    </submittedName>
</protein>
<dbReference type="AlphaFoldDB" id="A0A2G2Y6K3"/>
<reference evidence="2 3" key="2">
    <citation type="journal article" date="2017" name="Genome Biol.">
        <title>New reference genome sequences of hot pepper reveal the massive evolution of plant disease-resistance genes by retroduplication.</title>
        <authorList>
            <person name="Kim S."/>
            <person name="Park J."/>
            <person name="Yeom S.I."/>
            <person name="Kim Y.M."/>
            <person name="Seo E."/>
            <person name="Kim K.T."/>
            <person name="Kim M.S."/>
            <person name="Lee J.M."/>
            <person name="Cheong K."/>
            <person name="Shin H.S."/>
            <person name="Kim S.B."/>
            <person name="Han K."/>
            <person name="Lee J."/>
            <person name="Park M."/>
            <person name="Lee H.A."/>
            <person name="Lee H.Y."/>
            <person name="Lee Y."/>
            <person name="Oh S."/>
            <person name="Lee J.H."/>
            <person name="Choi E."/>
            <person name="Choi E."/>
            <person name="Lee S.E."/>
            <person name="Jeon J."/>
            <person name="Kim H."/>
            <person name="Choi G."/>
            <person name="Song H."/>
            <person name="Lee J."/>
            <person name="Lee S.C."/>
            <person name="Kwon J.K."/>
            <person name="Lee H.Y."/>
            <person name="Koo N."/>
            <person name="Hong Y."/>
            <person name="Kim R.W."/>
            <person name="Kang W.H."/>
            <person name="Huh J.H."/>
            <person name="Kang B.C."/>
            <person name="Yang T.J."/>
            <person name="Lee Y.H."/>
            <person name="Bennetzen J.L."/>
            <person name="Choi D."/>
        </authorList>
    </citation>
    <scope>NUCLEOTIDE SEQUENCE [LARGE SCALE GENOMIC DNA]</scope>
    <source>
        <strain evidence="3">cv. CM334</strain>
    </source>
</reference>
<dbReference type="Pfam" id="PF05691">
    <property type="entry name" value="Raffinose_syn"/>
    <property type="match status" value="1"/>
</dbReference>